<keyword evidence="1" id="KW-0472">Membrane</keyword>
<dbReference type="RefSeq" id="XP_001442577.1">
    <property type="nucleotide sequence ID" value="XM_001442540.1"/>
</dbReference>
<feature type="transmembrane region" description="Helical" evidence="1">
    <location>
        <begin position="120"/>
        <end position="145"/>
    </location>
</feature>
<reference evidence="2 3" key="1">
    <citation type="journal article" date="2006" name="Nature">
        <title>Global trends of whole-genome duplications revealed by the ciliate Paramecium tetraurelia.</title>
        <authorList>
            <consortium name="Genoscope"/>
            <person name="Aury J.-M."/>
            <person name="Jaillon O."/>
            <person name="Duret L."/>
            <person name="Noel B."/>
            <person name="Jubin C."/>
            <person name="Porcel B.M."/>
            <person name="Segurens B."/>
            <person name="Daubin V."/>
            <person name="Anthouard V."/>
            <person name="Aiach N."/>
            <person name="Arnaiz O."/>
            <person name="Billaut A."/>
            <person name="Beisson J."/>
            <person name="Blanc I."/>
            <person name="Bouhouche K."/>
            <person name="Camara F."/>
            <person name="Duharcourt S."/>
            <person name="Guigo R."/>
            <person name="Gogendeau D."/>
            <person name="Katinka M."/>
            <person name="Keller A.-M."/>
            <person name="Kissmehl R."/>
            <person name="Klotz C."/>
            <person name="Koll F."/>
            <person name="Le Moue A."/>
            <person name="Lepere C."/>
            <person name="Malinsky S."/>
            <person name="Nowacki M."/>
            <person name="Nowak J.K."/>
            <person name="Plattner H."/>
            <person name="Poulain J."/>
            <person name="Ruiz F."/>
            <person name="Serrano V."/>
            <person name="Zagulski M."/>
            <person name="Dessen P."/>
            <person name="Betermier M."/>
            <person name="Weissenbach J."/>
            <person name="Scarpelli C."/>
            <person name="Schachter V."/>
            <person name="Sperling L."/>
            <person name="Meyer E."/>
            <person name="Cohen J."/>
            <person name="Wincker P."/>
        </authorList>
    </citation>
    <scope>NUCLEOTIDE SEQUENCE [LARGE SCALE GENOMIC DNA]</scope>
    <source>
        <strain evidence="2 3">Stock d4-2</strain>
    </source>
</reference>
<protein>
    <recommendedName>
        <fullName evidence="4">Transmembrane protein</fullName>
    </recommendedName>
</protein>
<dbReference type="OrthoDB" id="10354937at2759"/>
<keyword evidence="1" id="KW-0812">Transmembrane</keyword>
<dbReference type="KEGG" id="ptm:GSPATT00001383001"/>
<dbReference type="InParanoid" id="A0CWL3"/>
<organism evidence="2 3">
    <name type="scientific">Paramecium tetraurelia</name>
    <dbReference type="NCBI Taxonomy" id="5888"/>
    <lineage>
        <taxon>Eukaryota</taxon>
        <taxon>Sar</taxon>
        <taxon>Alveolata</taxon>
        <taxon>Ciliophora</taxon>
        <taxon>Intramacronucleata</taxon>
        <taxon>Oligohymenophorea</taxon>
        <taxon>Peniculida</taxon>
        <taxon>Parameciidae</taxon>
        <taxon>Paramecium</taxon>
    </lineage>
</organism>
<feature type="transmembrane region" description="Helical" evidence="1">
    <location>
        <begin position="63"/>
        <end position="82"/>
    </location>
</feature>
<dbReference type="Proteomes" id="UP000000600">
    <property type="component" value="Unassembled WGS sequence"/>
</dbReference>
<keyword evidence="1" id="KW-1133">Transmembrane helix</keyword>
<feature type="transmembrane region" description="Helical" evidence="1">
    <location>
        <begin position="23"/>
        <end position="43"/>
    </location>
</feature>
<evidence type="ECO:0000313" key="3">
    <source>
        <dbReference type="Proteomes" id="UP000000600"/>
    </source>
</evidence>
<accession>A0CWL3</accession>
<evidence type="ECO:0000256" key="1">
    <source>
        <dbReference type="SAM" id="Phobius"/>
    </source>
</evidence>
<gene>
    <name evidence="2" type="ORF">GSPATT00001383001</name>
</gene>
<evidence type="ECO:0008006" key="4">
    <source>
        <dbReference type="Google" id="ProtNLM"/>
    </source>
</evidence>
<dbReference type="AlphaFoldDB" id="A0CWL3"/>
<name>A0CWL3_PARTE</name>
<keyword evidence="3" id="KW-1185">Reference proteome</keyword>
<feature type="transmembrane region" description="Helical" evidence="1">
    <location>
        <begin position="94"/>
        <end position="114"/>
    </location>
</feature>
<evidence type="ECO:0000313" key="2">
    <source>
        <dbReference type="EMBL" id="CAK75180.1"/>
    </source>
</evidence>
<dbReference type="EMBL" id="CT868207">
    <property type="protein sequence ID" value="CAK75180.1"/>
    <property type="molecule type" value="Genomic_DNA"/>
</dbReference>
<dbReference type="GeneID" id="5028362"/>
<dbReference type="HOGENOM" id="CLU_1829086_0_0_1"/>
<sequence length="151" mass="17758">MERREDDVQYFKVDKSNGQQDKIILTLFSIFMNALIGSLFFYFSTHENKYGGDQCKYLRPCAFWFSIYCFFSLFAWIVLNPYAIYYKHDQIFDYANIVEGSIKLVFFIISFIISSHCGQLAVLTATYIIFNVVVFLILCGLTYFIKPKIEE</sequence>
<proteinExistence type="predicted"/>